<evidence type="ECO:0000256" key="7">
    <source>
        <dbReference type="ARBA" id="ARBA00022989"/>
    </source>
</evidence>
<dbReference type="EMBL" id="SRPO01000199">
    <property type="protein sequence ID" value="KAG5936902.1"/>
    <property type="molecule type" value="Genomic_DNA"/>
</dbReference>
<dbReference type="PROSITE" id="PS50893">
    <property type="entry name" value="ABC_TRANSPORTER_2"/>
    <property type="match status" value="1"/>
</dbReference>
<feature type="transmembrane region" description="Helical" evidence="9">
    <location>
        <begin position="280"/>
        <end position="302"/>
    </location>
</feature>
<feature type="transmembrane region" description="Helical" evidence="9">
    <location>
        <begin position="184"/>
        <end position="206"/>
    </location>
</feature>
<dbReference type="PANTHER" id="PTHR24223">
    <property type="entry name" value="ATP-BINDING CASSETTE SUB-FAMILY C"/>
    <property type="match status" value="1"/>
</dbReference>
<dbReference type="AlphaFoldDB" id="A0A9P7MBA8"/>
<keyword evidence="5" id="KW-0547">Nucleotide-binding</keyword>
<feature type="domain" description="ABC transmembrane type-1" evidence="11">
    <location>
        <begin position="824"/>
        <end position="1016"/>
    </location>
</feature>
<feature type="transmembrane region" description="Helical" evidence="9">
    <location>
        <begin position="77"/>
        <end position="98"/>
    </location>
</feature>
<dbReference type="Gene3D" id="1.20.1560.10">
    <property type="entry name" value="ABC transporter type 1, transmembrane domain"/>
    <property type="match status" value="2"/>
</dbReference>
<keyword evidence="7 9" id="KW-1133">Transmembrane helix</keyword>
<dbReference type="InterPro" id="IPR027417">
    <property type="entry name" value="P-loop_NTPase"/>
</dbReference>
<feature type="transmembrane region" description="Helical" evidence="9">
    <location>
        <begin position="856"/>
        <end position="889"/>
    </location>
</feature>
<keyword evidence="4 9" id="KW-0812">Transmembrane</keyword>
<dbReference type="Gene3D" id="3.40.50.300">
    <property type="entry name" value="P-loop containing nucleotide triphosphate hydrolases"/>
    <property type="match status" value="2"/>
</dbReference>
<protein>
    <recommendedName>
        <fullName evidence="14">ABC transporter</fullName>
    </recommendedName>
</protein>
<dbReference type="PROSITE" id="PS50929">
    <property type="entry name" value="ABC_TM1F"/>
    <property type="match status" value="2"/>
</dbReference>
<dbReference type="PANTHER" id="PTHR24223:SF399">
    <property type="entry name" value="ABC TRANSPORTER ATNG"/>
    <property type="match status" value="1"/>
</dbReference>
<dbReference type="SUPFAM" id="SSF52540">
    <property type="entry name" value="P-loop containing nucleoside triphosphate hydrolases"/>
    <property type="match status" value="2"/>
</dbReference>
<evidence type="ECO:0000259" key="11">
    <source>
        <dbReference type="PROSITE" id="PS50929"/>
    </source>
</evidence>
<keyword evidence="8 9" id="KW-0472">Membrane</keyword>
<dbReference type="GO" id="GO:0016887">
    <property type="term" value="F:ATP hydrolysis activity"/>
    <property type="evidence" value="ECO:0007669"/>
    <property type="project" value="InterPro"/>
</dbReference>
<evidence type="ECO:0000313" key="12">
    <source>
        <dbReference type="EMBL" id="KAG5936902.1"/>
    </source>
</evidence>
<keyword evidence="2" id="KW-0813">Transport</keyword>
<comment type="subcellular location">
    <subcellularLocation>
        <location evidence="1">Cell membrane</location>
        <topology evidence="1">Multi-pass membrane protein</topology>
    </subcellularLocation>
</comment>
<accession>A0A9P7MBA8</accession>
<dbReference type="Pfam" id="PF00005">
    <property type="entry name" value="ABC_tran"/>
    <property type="match status" value="1"/>
</dbReference>
<feature type="transmembrane region" description="Helical" evidence="9">
    <location>
        <begin position="796"/>
        <end position="815"/>
    </location>
</feature>
<dbReference type="SMART" id="SM00382">
    <property type="entry name" value="AAA"/>
    <property type="match status" value="1"/>
</dbReference>
<dbReference type="SUPFAM" id="SSF90123">
    <property type="entry name" value="ABC transporter transmembrane region"/>
    <property type="match status" value="2"/>
</dbReference>
<feature type="transmembrane region" description="Helical" evidence="9">
    <location>
        <begin position="12"/>
        <end position="33"/>
    </location>
</feature>
<proteinExistence type="predicted"/>
<sequence length="1091" mass="119227">MAKKACSIDVHDVIGPTVAYSVYIVLQIILLSLRAEPTTSTTRLTIPATLTVIASFIWLLYVSYLEHVRSVRPSTILCLYLGISCLLDLASSRTSFFIPGYDVVAPIQLSSYFVKLVILATEVVQKRKLLMWHCKNVSPEAAASFYNRVFFVWLNGLLLKGYRTSLTRVLDFTAEPEGPNTRNFGYGLIGAYALVHIGKAMSLTWYEHMTYRVITMFRGSLINIIYGKTLRLDARAVLDAAAITLTSADIDRISLGMQTMHDSYASVIELSLSLWLLSKLLGIAVVPPTIFIALCLAVGIPIATAAGNAQVPWLEATEKRLAVTSKTLGNMKAIRMTGLTDAIQKFISSLRAQEIQASRLFRLLSVLQTGAANCTFTFAPVLGLGAFAILAKANDTETLTEGVAFAVLSLFQLQDRPVMSLLHGFEDFHAISSAFSRVQTYVLSAEREDYRKTPAITPIDVADSRDTRQKLVPITATNRAEENPLATGILSLKPTSNVISLTDAAGGYRPGAMIVKNLNLDITSGKTTMIFGPVGSGKSTFLRLLLGELPQVLGTITTQHSTCAFAPQSPWISWGTVRSNILGISPWDSKWYKSVVDACSLGVDFLDLPGGDQTRTGPRGSRLSGGQQMRVSLARALYSRKSLIVLDDVLTGLDRATEASVLENVFSCGGIIKMIQSTVVLATNTAGHLRFADHIIVLNQDGVVAEQGTFDKVSKSGGYLQHLANLPSATSTTSRHGAPELSGDVYRELGLEKEVEEQVSGRQTSDLQIYSYYIRVAAIWLQWWTDYNTNRPNGSIAYWLSVYFGLAALAIFGCMTSDCATTTFLTSTNIGSTTNRFGQDLQLIDSDLPQSLDKTILNFLGVVVSAVLVFTGSAYVAVSLPVCIALVFIVQKFYLRTSHQLRFLDIEAKAPLFSHLIETLNGLITLRAYGWSAEYIERSYDVLDASQKPYYLLWCIQRWLNLVLDLLAGGIAVILVAFATMMRSGTTGLLGVALFNVINFGGALQTFITEWTQLETALGAISRIKAFTESTQLEPSSPDADSLPDDWPSTGHIVFENMSASYEKSGNSVLNRIDLNIRSGERIALCGRTGR</sequence>
<dbReference type="InterPro" id="IPR044726">
    <property type="entry name" value="ABCC_6TM_D2"/>
</dbReference>
<feature type="domain" description="ABC transporter" evidence="10">
    <location>
        <begin position="499"/>
        <end position="726"/>
    </location>
</feature>
<keyword evidence="3" id="KW-1003">Cell membrane</keyword>
<reference evidence="12 13" key="1">
    <citation type="journal article" date="2020" name="bioRxiv">
        <title>Whole genome comparisons of ergot fungi reveals the divergence and evolution of species within the genus Claviceps are the result of varying mechanisms driving genome evolution and host range expansion.</title>
        <authorList>
            <person name="Wyka S.A."/>
            <person name="Mondo S.J."/>
            <person name="Liu M."/>
            <person name="Dettman J."/>
            <person name="Nalam V."/>
            <person name="Broders K.D."/>
        </authorList>
    </citation>
    <scope>NUCLEOTIDE SEQUENCE [LARGE SCALE GENOMIC DNA]</scope>
    <source>
        <strain evidence="12 13">CCC 1485</strain>
    </source>
</reference>
<dbReference type="InterPro" id="IPR003439">
    <property type="entry name" value="ABC_transporter-like_ATP-bd"/>
</dbReference>
<gene>
    <name evidence="12" type="ORF">E4U60_002185</name>
</gene>
<keyword evidence="13" id="KW-1185">Reference proteome</keyword>
<evidence type="ECO:0000256" key="3">
    <source>
        <dbReference type="ARBA" id="ARBA00022475"/>
    </source>
</evidence>
<dbReference type="PROSITE" id="PS00211">
    <property type="entry name" value="ABC_TRANSPORTER_1"/>
    <property type="match status" value="1"/>
</dbReference>
<evidence type="ECO:0000256" key="5">
    <source>
        <dbReference type="ARBA" id="ARBA00022741"/>
    </source>
</evidence>
<feature type="transmembrane region" description="Helical" evidence="9">
    <location>
        <begin position="959"/>
        <end position="982"/>
    </location>
</feature>
<dbReference type="CDD" id="cd18580">
    <property type="entry name" value="ABC_6TM_ABCC_D2"/>
    <property type="match status" value="1"/>
</dbReference>
<dbReference type="InterPro" id="IPR017871">
    <property type="entry name" value="ABC_transporter-like_CS"/>
</dbReference>
<dbReference type="GO" id="GO:0005886">
    <property type="term" value="C:plasma membrane"/>
    <property type="evidence" value="ECO:0007669"/>
    <property type="project" value="UniProtKB-SubCell"/>
</dbReference>
<evidence type="ECO:0000256" key="8">
    <source>
        <dbReference type="ARBA" id="ARBA00023136"/>
    </source>
</evidence>
<evidence type="ECO:0008006" key="14">
    <source>
        <dbReference type="Google" id="ProtNLM"/>
    </source>
</evidence>
<feature type="domain" description="ABC transmembrane type-1" evidence="11">
    <location>
        <begin position="153"/>
        <end position="412"/>
    </location>
</feature>
<dbReference type="InterPro" id="IPR003593">
    <property type="entry name" value="AAA+_ATPase"/>
</dbReference>
<dbReference type="InterPro" id="IPR011527">
    <property type="entry name" value="ABC1_TM_dom"/>
</dbReference>
<feature type="transmembrane region" description="Helical" evidence="9">
    <location>
        <begin position="45"/>
        <end position="65"/>
    </location>
</feature>
<evidence type="ECO:0000256" key="2">
    <source>
        <dbReference type="ARBA" id="ARBA00022448"/>
    </source>
</evidence>
<evidence type="ECO:0000256" key="9">
    <source>
        <dbReference type="SAM" id="Phobius"/>
    </source>
</evidence>
<evidence type="ECO:0000256" key="1">
    <source>
        <dbReference type="ARBA" id="ARBA00004651"/>
    </source>
</evidence>
<dbReference type="OrthoDB" id="6500128at2759"/>
<keyword evidence="6" id="KW-0067">ATP-binding</keyword>
<dbReference type="GO" id="GO:0140359">
    <property type="term" value="F:ABC-type transporter activity"/>
    <property type="evidence" value="ECO:0007669"/>
    <property type="project" value="InterPro"/>
</dbReference>
<evidence type="ECO:0000256" key="6">
    <source>
        <dbReference type="ARBA" id="ARBA00022840"/>
    </source>
</evidence>
<dbReference type="InterPro" id="IPR036640">
    <property type="entry name" value="ABC1_TM_sf"/>
</dbReference>
<organism evidence="12 13">
    <name type="scientific">Claviceps pazoutovae</name>
    <dbReference type="NCBI Taxonomy" id="1649127"/>
    <lineage>
        <taxon>Eukaryota</taxon>
        <taxon>Fungi</taxon>
        <taxon>Dikarya</taxon>
        <taxon>Ascomycota</taxon>
        <taxon>Pezizomycotina</taxon>
        <taxon>Sordariomycetes</taxon>
        <taxon>Hypocreomycetidae</taxon>
        <taxon>Hypocreales</taxon>
        <taxon>Clavicipitaceae</taxon>
        <taxon>Claviceps</taxon>
    </lineage>
</organism>
<evidence type="ECO:0000259" key="10">
    <source>
        <dbReference type="PROSITE" id="PS50893"/>
    </source>
</evidence>
<dbReference type="Pfam" id="PF00664">
    <property type="entry name" value="ABC_membrane"/>
    <property type="match status" value="1"/>
</dbReference>
<feature type="transmembrane region" description="Helical" evidence="9">
    <location>
        <begin position="988"/>
        <end position="1008"/>
    </location>
</feature>
<dbReference type="InterPro" id="IPR050173">
    <property type="entry name" value="ABC_transporter_C-like"/>
</dbReference>
<evidence type="ECO:0000313" key="13">
    <source>
        <dbReference type="Proteomes" id="UP000706124"/>
    </source>
</evidence>
<name>A0A9P7MBA8_9HYPO</name>
<comment type="caution">
    <text evidence="12">The sequence shown here is derived from an EMBL/GenBank/DDBJ whole genome shotgun (WGS) entry which is preliminary data.</text>
</comment>
<evidence type="ECO:0000256" key="4">
    <source>
        <dbReference type="ARBA" id="ARBA00022692"/>
    </source>
</evidence>
<dbReference type="GO" id="GO:0005524">
    <property type="term" value="F:ATP binding"/>
    <property type="evidence" value="ECO:0007669"/>
    <property type="project" value="UniProtKB-KW"/>
</dbReference>
<dbReference type="Proteomes" id="UP000706124">
    <property type="component" value="Unassembled WGS sequence"/>
</dbReference>